<dbReference type="SMART" id="SM00701">
    <property type="entry name" value="PGRP"/>
    <property type="match status" value="1"/>
</dbReference>
<keyword evidence="6" id="KW-0862">Zinc</keyword>
<dbReference type="GO" id="GO:0009253">
    <property type="term" value="P:peptidoglycan catabolic process"/>
    <property type="evidence" value="ECO:0007669"/>
    <property type="project" value="InterPro"/>
</dbReference>
<dbReference type="CDD" id="cd06583">
    <property type="entry name" value="PGRP"/>
    <property type="match status" value="1"/>
</dbReference>
<dbReference type="Proteomes" id="UP000000818">
    <property type="component" value="Chromosome"/>
</dbReference>
<dbReference type="GO" id="GO:0008270">
    <property type="term" value="F:zinc ion binding"/>
    <property type="evidence" value="ECO:0007669"/>
    <property type="project" value="InterPro"/>
</dbReference>
<dbReference type="SMR" id="Q8XLA4"/>
<evidence type="ECO:0000313" key="4">
    <source>
        <dbReference type="EMBL" id="BAB80844.1"/>
    </source>
</evidence>
<name>Q8XLA4_CLOPE</name>
<feature type="binding site" evidence="6">
    <location>
        <position position="131"/>
    </location>
    <ligand>
        <name>Zn(2+)</name>
        <dbReference type="ChEBI" id="CHEBI:29105"/>
    </ligand>
</feature>
<dbReference type="PANTHER" id="PTHR11022">
    <property type="entry name" value="PEPTIDOGLYCAN RECOGNITION PROTEIN"/>
    <property type="match status" value="1"/>
</dbReference>
<dbReference type="SUPFAM" id="SSF55846">
    <property type="entry name" value="N-acetylmuramoyl-L-alanine amidase-like"/>
    <property type="match status" value="1"/>
</dbReference>
<dbReference type="RefSeq" id="WP_011010276.1">
    <property type="nucleotide sequence ID" value="NC_003366.1"/>
</dbReference>
<organism evidence="4 5">
    <name type="scientific">Clostridium perfringens (strain 13 / Type A)</name>
    <dbReference type="NCBI Taxonomy" id="195102"/>
    <lineage>
        <taxon>Bacteria</taxon>
        <taxon>Bacillati</taxon>
        <taxon>Bacillota</taxon>
        <taxon>Clostridia</taxon>
        <taxon>Eubacteriales</taxon>
        <taxon>Clostridiaceae</taxon>
        <taxon>Clostridium</taxon>
    </lineage>
</organism>
<comment type="similarity">
    <text evidence="1">Belongs to the N-acetylmuramoyl-L-alanine amidase 2 family.</text>
</comment>
<dbReference type="AlphaFoldDB" id="Q8XLA4"/>
<proteinExistence type="evidence at protein level"/>
<dbReference type="InterPro" id="IPR006619">
    <property type="entry name" value="PGRP_domain_met/bac"/>
</dbReference>
<feature type="binding site" evidence="6">
    <location>
        <position position="45"/>
    </location>
    <ligand>
        <name>L-glutamate</name>
        <dbReference type="ChEBI" id="CHEBI:29985"/>
    </ligand>
</feature>
<accession>Q8XLA4</accession>
<evidence type="ECO:0008006" key="7">
    <source>
        <dbReference type="Google" id="ProtNLM"/>
    </source>
</evidence>
<reference evidence="6" key="2">
    <citation type="journal article" date="2021" name="Biochem. Biophys. Res. Commun.">
        <title>Structural and biochemical characterization of the Clostridium perfringens-specific Zn&lt;sup&gt;2+&lt;/sup&gt;-dependent amidase endolysin, Psa, catalytic domain.</title>
        <authorList>
            <person name="Sekiya H."/>
            <person name="Kamitori S."/>
            <person name="Nariya H."/>
            <person name="Matsunami R."/>
            <person name="Tamai E."/>
        </authorList>
    </citation>
    <scope>X-RAY CRYSTALLOGRAPHY (1.65 ANGSTROMS) OF 1-152 IN COMPLEX WITH L-GLUTAMATE AND ZN(2+)</scope>
</reference>
<dbReference type="STRING" id="195102.gene:10490401"/>
<dbReference type="EMBL" id="BA000016">
    <property type="protein sequence ID" value="BAB80844.1"/>
    <property type="molecule type" value="Genomic_DNA"/>
</dbReference>
<dbReference type="InterPro" id="IPR002502">
    <property type="entry name" value="Amidase_domain"/>
</dbReference>
<feature type="binding site" evidence="6">
    <location>
        <position position="26"/>
    </location>
    <ligand>
        <name>Zn(2+)</name>
        <dbReference type="ChEBI" id="CHEBI:29105"/>
    </ligand>
</feature>
<evidence type="ECO:0000313" key="5">
    <source>
        <dbReference type="Proteomes" id="UP000000818"/>
    </source>
</evidence>
<dbReference type="InterPro" id="IPR036505">
    <property type="entry name" value="Amidase/PGRP_sf"/>
</dbReference>
<dbReference type="GO" id="GO:0008745">
    <property type="term" value="F:N-acetylmuramoyl-L-alanine amidase activity"/>
    <property type="evidence" value="ECO:0007669"/>
    <property type="project" value="InterPro"/>
</dbReference>
<feature type="binding site" evidence="6">
    <location>
        <position position="65"/>
    </location>
    <ligand>
        <name>L-glutamate</name>
        <dbReference type="ChEBI" id="CHEBI:29985"/>
    </ligand>
</feature>
<dbReference type="PDB" id="7F5I">
    <property type="method" value="X-ray"/>
    <property type="resolution" value="1.65 A"/>
    <property type="chains" value="A=1-152"/>
</dbReference>
<protein>
    <recommendedName>
        <fullName evidence="7">N-acetylmuramoyl-L-alanine amidase</fullName>
    </recommendedName>
</protein>
<dbReference type="InterPro" id="IPR015510">
    <property type="entry name" value="PGRP"/>
</dbReference>
<feature type="binding site" evidence="6">
    <location>
        <position position="123"/>
    </location>
    <ligand>
        <name>Zn(2+)</name>
        <dbReference type="ChEBI" id="CHEBI:29105"/>
    </ligand>
</feature>
<gene>
    <name evidence="4" type="ordered locus">CPE1138</name>
</gene>
<evidence type="ECO:0000256" key="1">
    <source>
        <dbReference type="ARBA" id="ARBA00007553"/>
    </source>
</evidence>
<keyword evidence="6" id="KW-0002">3D-structure</keyword>
<dbReference type="PANTHER" id="PTHR11022:SF41">
    <property type="entry name" value="PEPTIDOGLYCAN-RECOGNITION PROTEIN LC-RELATED"/>
    <property type="match status" value="1"/>
</dbReference>
<dbReference type="KEGG" id="cpe:CPE1138"/>
<reference evidence="4 5" key="1">
    <citation type="journal article" date="2002" name="Proc. Natl. Acad. Sci. U.S.A.">
        <title>Complete genome sequence of Clostridium perfringens, an anaerobic flesh-eater.</title>
        <authorList>
            <person name="Shimizu T."/>
            <person name="Ohtani K."/>
            <person name="Hirakawa H."/>
            <person name="Ohshima K."/>
            <person name="Yamashita A."/>
            <person name="Shiba T."/>
            <person name="Ogasawara N."/>
            <person name="Hattori M."/>
            <person name="Kuhara S."/>
            <person name="Hayashi H."/>
        </authorList>
    </citation>
    <scope>NUCLEOTIDE SEQUENCE [LARGE SCALE GENOMIC DNA]</scope>
    <source>
        <strain evidence="5">13 / Type A</strain>
    </source>
</reference>
<feature type="binding site" evidence="6">
    <location>
        <position position="47"/>
    </location>
    <ligand>
        <name>L-glutamate</name>
        <dbReference type="ChEBI" id="CHEBI:29985"/>
    </ligand>
</feature>
<evidence type="ECO:0000259" key="3">
    <source>
        <dbReference type="SMART" id="SM00701"/>
    </source>
</evidence>
<sequence length="304" mass="34659">MDIKKVYLKGQEEAKGWNKPNKIIIHHPEYNGSIEGLNDIMRSMGFYMIGYNFYVRKDGTVYEGRPVWATGANCYGHNHDSIGVCFEGNYDKETDMPQEQFNAGVELIKYLKSKYGINEVNGHKHYYNTACPGQYFPLEKMLSCLDGQLQQEVISNTPQVTNNNIDIKANAKVINDFLYARDINGNKVGGYVSIGDNIEVLDVSYSKQLDRIKYPTSNGAKERYVTNATNCIEYFYQDQWQNGSTPEPVYQDSSCSQKIGTLNPYEKATPIYRKDGVLHIVYSTDKGRNTKSGYVRYNGEFSIF</sequence>
<feature type="domain" description="Peptidoglycan recognition protein family" evidence="3">
    <location>
        <begin position="4"/>
        <end position="136"/>
    </location>
</feature>
<dbReference type="SMART" id="SM00644">
    <property type="entry name" value="Ami_2"/>
    <property type="match status" value="1"/>
</dbReference>
<dbReference type="HOGENOM" id="CLU_079366_0_1_9"/>
<evidence type="ECO:0007829" key="6">
    <source>
        <dbReference type="PDB" id="7F5I"/>
    </source>
</evidence>
<dbReference type="Pfam" id="PF01510">
    <property type="entry name" value="Amidase_2"/>
    <property type="match status" value="1"/>
</dbReference>
<keyword evidence="6" id="KW-0479">Metal-binding</keyword>
<feature type="domain" description="N-acetylmuramoyl-L-alanine amidase" evidence="2">
    <location>
        <begin position="6"/>
        <end position="133"/>
    </location>
</feature>
<evidence type="ECO:0000259" key="2">
    <source>
        <dbReference type="SMART" id="SM00644"/>
    </source>
</evidence>
<dbReference type="Gene3D" id="3.40.80.10">
    <property type="entry name" value="Peptidoglycan recognition protein-like"/>
    <property type="match status" value="1"/>
</dbReference>